<accession>A0A132A919</accession>
<evidence type="ECO:0000313" key="1">
    <source>
        <dbReference type="EMBL" id="KPM07448.1"/>
    </source>
</evidence>
<gene>
    <name evidence="1" type="ORF">QR98_0059420</name>
</gene>
<comment type="caution">
    <text evidence="1">The sequence shown here is derived from an EMBL/GenBank/DDBJ whole genome shotgun (WGS) entry which is preliminary data.</text>
</comment>
<dbReference type="OrthoDB" id="64867at2759"/>
<protein>
    <submittedName>
        <fullName evidence="1">Uncharacterized protein</fullName>
    </submittedName>
</protein>
<dbReference type="AlphaFoldDB" id="A0A132A919"/>
<proteinExistence type="predicted"/>
<reference evidence="1 2" key="1">
    <citation type="journal article" date="2015" name="Parasit. Vectors">
        <title>Draft genome of the scabies mite.</title>
        <authorList>
            <person name="Rider S.D.Jr."/>
            <person name="Morgan M.S."/>
            <person name="Arlian L.G."/>
        </authorList>
    </citation>
    <scope>NUCLEOTIDE SEQUENCE [LARGE SCALE GENOMIC DNA]</scope>
    <source>
        <strain evidence="1">Arlian Lab</strain>
    </source>
</reference>
<evidence type="ECO:0000313" key="2">
    <source>
        <dbReference type="Proteomes" id="UP000616769"/>
    </source>
</evidence>
<sequence>MSSKVVPMKNIPIANSCANDDTVSSVRNIDYCIDKTIQMFCPNNETINDQRSMAIDSGQIKLIEIIRNKFGYGFTLSDQQNCLEFVSLSLSLLKAKHLEYKSQTVLKAI</sequence>
<dbReference type="EMBL" id="JXLN01011568">
    <property type="protein sequence ID" value="KPM07448.1"/>
    <property type="molecule type" value="Genomic_DNA"/>
</dbReference>
<name>A0A132A919_SARSC</name>
<organism evidence="1 2">
    <name type="scientific">Sarcoptes scabiei</name>
    <name type="common">Itch mite</name>
    <name type="synonym">Acarus scabiei</name>
    <dbReference type="NCBI Taxonomy" id="52283"/>
    <lineage>
        <taxon>Eukaryota</taxon>
        <taxon>Metazoa</taxon>
        <taxon>Ecdysozoa</taxon>
        <taxon>Arthropoda</taxon>
        <taxon>Chelicerata</taxon>
        <taxon>Arachnida</taxon>
        <taxon>Acari</taxon>
        <taxon>Acariformes</taxon>
        <taxon>Sarcoptiformes</taxon>
        <taxon>Astigmata</taxon>
        <taxon>Psoroptidia</taxon>
        <taxon>Sarcoptoidea</taxon>
        <taxon>Sarcoptidae</taxon>
        <taxon>Sarcoptinae</taxon>
        <taxon>Sarcoptes</taxon>
    </lineage>
</organism>
<dbReference type="VEuPathDB" id="VectorBase:SSCA005333"/>
<dbReference type="Proteomes" id="UP000616769">
    <property type="component" value="Unassembled WGS sequence"/>
</dbReference>